<evidence type="ECO:0000313" key="1">
    <source>
        <dbReference type="EMBL" id="CAB3643701.1"/>
    </source>
</evidence>
<dbReference type="EMBL" id="CADIJX010000002">
    <property type="protein sequence ID" value="CAB3643701.1"/>
    <property type="molecule type" value="Genomic_DNA"/>
</dbReference>
<accession>A0A6S6YUF5</accession>
<reference evidence="1 2" key="1">
    <citation type="submission" date="2020-04" db="EMBL/GenBank/DDBJ databases">
        <authorList>
            <person name="De Canck E."/>
        </authorList>
    </citation>
    <scope>NUCLEOTIDE SEQUENCE [LARGE SCALE GENOMIC DNA]</scope>
    <source>
        <strain evidence="1 2">LMG 3431</strain>
    </source>
</reference>
<protein>
    <submittedName>
        <fullName evidence="1">Uncharacterized protein</fullName>
    </submittedName>
</protein>
<proteinExistence type="predicted"/>
<dbReference type="AlphaFoldDB" id="A0A6S6YUF5"/>
<organism evidence="1 2">
    <name type="scientific">Achromobacter pestifer</name>
    <dbReference type="NCBI Taxonomy" id="1353889"/>
    <lineage>
        <taxon>Bacteria</taxon>
        <taxon>Pseudomonadati</taxon>
        <taxon>Pseudomonadota</taxon>
        <taxon>Betaproteobacteria</taxon>
        <taxon>Burkholderiales</taxon>
        <taxon>Alcaligenaceae</taxon>
        <taxon>Achromobacter</taxon>
    </lineage>
</organism>
<dbReference type="Proteomes" id="UP000494108">
    <property type="component" value="Unassembled WGS sequence"/>
</dbReference>
<name>A0A6S6YUF5_9BURK</name>
<sequence>MLIMPGVIPRPAVVVDMPCSKAPFVACASVVVPMSTKALLTLTAKPVVAATPAVWVWLKSTLTSAFMSTTGAMTLAPSTVAVVVSRAMFSAIPTPIAAPITPTATLTWVRSISAVTLVSALISTLPSDPTLPGPEILALTLLRVLLVTRTPAPDAAMPPPTATDAVTASRPLKLVCSSASTDTASFAPMSLPLTVLMYALTVLAASLSTKVTASARLKPNEPGTGNEAETATP</sequence>
<gene>
    <name evidence="1" type="ORF">LMG3431_02343</name>
</gene>
<keyword evidence="2" id="KW-1185">Reference proteome</keyword>
<evidence type="ECO:0000313" key="2">
    <source>
        <dbReference type="Proteomes" id="UP000494108"/>
    </source>
</evidence>